<dbReference type="Proteomes" id="UP000595091">
    <property type="component" value="Chromosome"/>
</dbReference>
<reference evidence="3 4" key="1">
    <citation type="submission" date="2020-10" db="EMBL/GenBank/DDBJ databases">
        <title>Plasmid carrying two tetracycline resistance determinant.</title>
        <authorList>
            <person name="Yang Q."/>
        </authorList>
    </citation>
    <scope>NUCLEOTIDE SEQUENCE [LARGE SCALE GENOMIC DNA]</scope>
    <source>
        <strain evidence="3 4">T43</strain>
    </source>
</reference>
<organism evidence="3 4">
    <name type="scientific">Aerococcus urinaeequi</name>
    <dbReference type="NCBI Taxonomy" id="51665"/>
    <lineage>
        <taxon>Bacteria</taxon>
        <taxon>Bacillati</taxon>
        <taxon>Bacillota</taxon>
        <taxon>Bacilli</taxon>
        <taxon>Lactobacillales</taxon>
        <taxon>Aerococcaceae</taxon>
        <taxon>Aerococcus</taxon>
    </lineage>
</organism>
<evidence type="ECO:0000256" key="1">
    <source>
        <dbReference type="ARBA" id="ARBA00022723"/>
    </source>
</evidence>
<dbReference type="PANTHER" id="PTHR42909">
    <property type="entry name" value="ZGC:136858"/>
    <property type="match status" value="1"/>
</dbReference>
<dbReference type="PANTHER" id="PTHR42909:SF1">
    <property type="entry name" value="CARBOHYDRATE KINASE PFKB DOMAIN-CONTAINING PROTEIN"/>
    <property type="match status" value="1"/>
</dbReference>
<name>A0A7M1KT19_9LACT</name>
<dbReference type="GO" id="GO:0005737">
    <property type="term" value="C:cytoplasm"/>
    <property type="evidence" value="ECO:0007669"/>
    <property type="project" value="TreeGrafter"/>
</dbReference>
<dbReference type="Pfam" id="PF13412">
    <property type="entry name" value="HTH_24"/>
    <property type="match status" value="1"/>
</dbReference>
<dbReference type="GO" id="GO:0016798">
    <property type="term" value="F:hydrolase activity, acting on glycosyl bonds"/>
    <property type="evidence" value="ECO:0007669"/>
    <property type="project" value="TreeGrafter"/>
</dbReference>
<dbReference type="GO" id="GO:0046872">
    <property type="term" value="F:metal ion binding"/>
    <property type="evidence" value="ECO:0007669"/>
    <property type="project" value="UniProtKB-KW"/>
</dbReference>
<dbReference type="SUPFAM" id="SSF53613">
    <property type="entry name" value="Ribokinase-like"/>
    <property type="match status" value="1"/>
</dbReference>
<dbReference type="EMBL" id="CP063065">
    <property type="protein sequence ID" value="QOQ79285.1"/>
    <property type="molecule type" value="Genomic_DNA"/>
</dbReference>
<dbReference type="AlphaFoldDB" id="A0A7M1KT19"/>
<evidence type="ECO:0000313" key="4">
    <source>
        <dbReference type="Proteomes" id="UP000595091"/>
    </source>
</evidence>
<gene>
    <name evidence="3" type="ORF">IMX20_00755</name>
</gene>
<evidence type="ECO:0000313" key="3">
    <source>
        <dbReference type="EMBL" id="QOQ79285.1"/>
    </source>
</evidence>
<accession>A0A7M1KT19</accession>
<dbReference type="GO" id="GO:0004730">
    <property type="term" value="F:pseudouridylate synthase activity"/>
    <property type="evidence" value="ECO:0007669"/>
    <property type="project" value="TreeGrafter"/>
</dbReference>
<dbReference type="RefSeq" id="WP_197558585.1">
    <property type="nucleotide sequence ID" value="NZ_CP063065.1"/>
</dbReference>
<dbReference type="InterPro" id="IPR011611">
    <property type="entry name" value="PfkB_dom"/>
</dbReference>
<dbReference type="SUPFAM" id="SSF46785">
    <property type="entry name" value="Winged helix' DNA-binding domain"/>
    <property type="match status" value="1"/>
</dbReference>
<protein>
    <submittedName>
        <fullName evidence="3">Winged helix-turn-helix transcriptional regulator</fullName>
    </submittedName>
</protein>
<dbReference type="InterPro" id="IPR036390">
    <property type="entry name" value="WH_DNA-bd_sf"/>
</dbReference>
<dbReference type="InterPro" id="IPR029056">
    <property type="entry name" value="Ribokinase-like"/>
</dbReference>
<dbReference type="Gene3D" id="1.10.10.10">
    <property type="entry name" value="Winged helix-like DNA-binding domain superfamily/Winged helix DNA-binding domain"/>
    <property type="match status" value="1"/>
</dbReference>
<dbReference type="Gene3D" id="3.40.1190.20">
    <property type="match status" value="1"/>
</dbReference>
<dbReference type="InterPro" id="IPR036388">
    <property type="entry name" value="WH-like_DNA-bd_sf"/>
</dbReference>
<dbReference type="Pfam" id="PF00294">
    <property type="entry name" value="PfkB"/>
    <property type="match status" value="1"/>
</dbReference>
<feature type="domain" description="Carbohydrate kinase PfkB" evidence="2">
    <location>
        <begin position="60"/>
        <end position="305"/>
    </location>
</feature>
<keyword evidence="1" id="KW-0479">Metal-binding</keyword>
<evidence type="ECO:0000259" key="2">
    <source>
        <dbReference type="Pfam" id="PF00294"/>
    </source>
</evidence>
<sequence>MTRNEEGVLSLIAINPFISQEEIAKEIGLSRSGVASIIRKLISEGHIEGRGYFISKPGYVSIIGGVNVDYIGRSHQKITNKNSNPGKIHTAIGGAGHNMAANLTKLHADNYFITVYGNDADGNQIIVDSKEHDIDMSYSQKIEDMSTSSYMYIEDYEGRRLLGVDDMEIYQYITSDFLDARYEIINHSDHCLVDTNLSKDCFKWLYNHLSIPLVVKTTTNLKNSTILSSQMKIDTLVTTEEEFVVLLNDSTNQPLTIKEGMKFLGTKGIETIILYDYLKGILCYVHSEGQYIRQKPIKITHIDTVNGSHAAFTSTYVWAKMKKWALKDALLLAYTSSILNLSSPNNVNDKLSPIELYKLKRTLFG</sequence>
<proteinExistence type="predicted"/>